<organism evidence="8 9">
    <name type="scientific">Candidatus Segetimicrobium genomatis</name>
    <dbReference type="NCBI Taxonomy" id="2569760"/>
    <lineage>
        <taxon>Bacteria</taxon>
        <taxon>Bacillati</taxon>
        <taxon>Candidatus Sysuimicrobiota</taxon>
        <taxon>Candidatus Sysuimicrobiia</taxon>
        <taxon>Candidatus Sysuimicrobiales</taxon>
        <taxon>Candidatus Segetimicrobiaceae</taxon>
        <taxon>Candidatus Segetimicrobium</taxon>
    </lineage>
</organism>
<dbReference type="PANTHER" id="PTHR32060:SF30">
    <property type="entry name" value="CARBOXY-TERMINAL PROCESSING PROTEASE CTPA"/>
    <property type="match status" value="1"/>
</dbReference>
<dbReference type="Gene3D" id="3.90.226.10">
    <property type="entry name" value="2-enoyl-CoA Hydratase, Chain A, domain 1"/>
    <property type="match status" value="1"/>
</dbReference>
<keyword evidence="2 5" id="KW-0645">Protease</keyword>
<dbReference type="Pfam" id="PF03572">
    <property type="entry name" value="Peptidase_S41"/>
    <property type="match status" value="1"/>
</dbReference>
<keyword evidence="3 5" id="KW-0378">Hydrolase</keyword>
<dbReference type="SMART" id="SM00228">
    <property type="entry name" value="PDZ"/>
    <property type="match status" value="1"/>
</dbReference>
<dbReference type="InterPro" id="IPR029045">
    <property type="entry name" value="ClpP/crotonase-like_dom_sf"/>
</dbReference>
<dbReference type="Gene3D" id="2.30.42.10">
    <property type="match status" value="1"/>
</dbReference>
<dbReference type="SMART" id="SM00245">
    <property type="entry name" value="TSPc"/>
    <property type="match status" value="1"/>
</dbReference>
<keyword evidence="4 5" id="KW-0720">Serine protease</keyword>
<dbReference type="CDD" id="cd06782">
    <property type="entry name" value="cpPDZ_CPP-like"/>
    <property type="match status" value="1"/>
</dbReference>
<gene>
    <name evidence="8" type="ORF">E6H02_10940</name>
</gene>
<evidence type="ECO:0000313" key="9">
    <source>
        <dbReference type="Proteomes" id="UP000320393"/>
    </source>
</evidence>
<dbReference type="GO" id="GO:0006508">
    <property type="term" value="P:proteolysis"/>
    <property type="evidence" value="ECO:0007669"/>
    <property type="project" value="UniProtKB-KW"/>
</dbReference>
<sequence length="449" mass="48255">MAVCRRRCGDRRPRGVRGDDPGDRGLRLARAGPAVPAPLAAAGRPRPRLESVAVGRGHRHRRKPARRAAVSLPYGTAQRRALDDPKRFGLLREIEHLVETRYIDRRVTDPQLLYGAARGMLGALGDPYLRFMDPQAYKEFQESSFAGQFTGIGIIMDLKDGQVIVVSPIPGTPAARAGLLAGDRIGKIDGRPTREMALQRAVSLIRGPRGTVVHLAVTRGAQLLDVAITRDVIQAPSVSGDEVLEGPMRDRLRALNLAYVRVVTFDERTGDEFARAVATVLARPARGLILDLRSNGGGLVESAVRVADEFVPRGPIVSTVDRDGKRSTEQADGTARLHLPTVVLVNEYTASASEIVAGALQDDHLAVLVGIQTFGKGVVQTIFPLAGGSGAAITTYKYLTPSGRSIHAVGLIPDVIAGARLEGTSAEVVRRIQAQQLDRAIEVLQARLP</sequence>
<dbReference type="InterPro" id="IPR041489">
    <property type="entry name" value="PDZ_6"/>
</dbReference>
<dbReference type="InterPro" id="IPR004447">
    <property type="entry name" value="Peptidase_S41A"/>
</dbReference>
<comment type="similarity">
    <text evidence="1 5">Belongs to the peptidase S41A family.</text>
</comment>
<dbReference type="NCBIfam" id="TIGR00225">
    <property type="entry name" value="prc"/>
    <property type="match status" value="1"/>
</dbReference>
<feature type="compositionally biased region" description="Low complexity" evidence="6">
    <location>
        <begin position="28"/>
        <end position="44"/>
    </location>
</feature>
<evidence type="ECO:0000256" key="4">
    <source>
        <dbReference type="ARBA" id="ARBA00022825"/>
    </source>
</evidence>
<evidence type="ECO:0000259" key="7">
    <source>
        <dbReference type="PROSITE" id="PS50106"/>
    </source>
</evidence>
<dbReference type="Gene3D" id="3.30.750.44">
    <property type="match status" value="1"/>
</dbReference>
<dbReference type="GO" id="GO:0030288">
    <property type="term" value="C:outer membrane-bounded periplasmic space"/>
    <property type="evidence" value="ECO:0007669"/>
    <property type="project" value="TreeGrafter"/>
</dbReference>
<name>A0A537LIF8_9BACT</name>
<dbReference type="Pfam" id="PF17820">
    <property type="entry name" value="PDZ_6"/>
    <property type="match status" value="1"/>
</dbReference>
<dbReference type="FunFam" id="2.30.42.10:FF:000063">
    <property type="entry name" value="Peptidase, S41 family"/>
    <property type="match status" value="1"/>
</dbReference>
<dbReference type="CDD" id="cd07560">
    <property type="entry name" value="Peptidase_S41_CPP"/>
    <property type="match status" value="1"/>
</dbReference>
<proteinExistence type="inferred from homology"/>
<protein>
    <submittedName>
        <fullName evidence="8">PDZ domain-containing protein</fullName>
    </submittedName>
</protein>
<dbReference type="SUPFAM" id="SSF50156">
    <property type="entry name" value="PDZ domain-like"/>
    <property type="match status" value="1"/>
</dbReference>
<dbReference type="Proteomes" id="UP000320393">
    <property type="component" value="Unassembled WGS sequence"/>
</dbReference>
<feature type="compositionally biased region" description="Basic and acidic residues" evidence="6">
    <location>
        <begin position="10"/>
        <end position="26"/>
    </location>
</feature>
<evidence type="ECO:0000256" key="3">
    <source>
        <dbReference type="ARBA" id="ARBA00022801"/>
    </source>
</evidence>
<dbReference type="EMBL" id="VBAM01000451">
    <property type="protein sequence ID" value="TMJ07763.1"/>
    <property type="molecule type" value="Genomic_DNA"/>
</dbReference>
<dbReference type="PANTHER" id="PTHR32060">
    <property type="entry name" value="TAIL-SPECIFIC PROTEASE"/>
    <property type="match status" value="1"/>
</dbReference>
<dbReference type="GO" id="GO:0008236">
    <property type="term" value="F:serine-type peptidase activity"/>
    <property type="evidence" value="ECO:0007669"/>
    <property type="project" value="UniProtKB-KW"/>
</dbReference>
<dbReference type="GO" id="GO:0007165">
    <property type="term" value="P:signal transduction"/>
    <property type="evidence" value="ECO:0007669"/>
    <property type="project" value="TreeGrafter"/>
</dbReference>
<evidence type="ECO:0000256" key="5">
    <source>
        <dbReference type="RuleBase" id="RU004404"/>
    </source>
</evidence>
<dbReference type="InterPro" id="IPR036034">
    <property type="entry name" value="PDZ_sf"/>
</dbReference>
<evidence type="ECO:0000256" key="6">
    <source>
        <dbReference type="SAM" id="MobiDB-lite"/>
    </source>
</evidence>
<evidence type="ECO:0000313" key="8">
    <source>
        <dbReference type="EMBL" id="TMJ07763.1"/>
    </source>
</evidence>
<comment type="caution">
    <text evidence="8">The sequence shown here is derived from an EMBL/GenBank/DDBJ whole genome shotgun (WGS) entry which is preliminary data.</text>
</comment>
<reference evidence="8 9" key="1">
    <citation type="journal article" date="2019" name="Nat. Microbiol.">
        <title>Mediterranean grassland soil C-N compound turnover is dependent on rainfall and depth, and is mediated by genomically divergent microorganisms.</title>
        <authorList>
            <person name="Diamond S."/>
            <person name="Andeer P.F."/>
            <person name="Li Z."/>
            <person name="Crits-Christoph A."/>
            <person name="Burstein D."/>
            <person name="Anantharaman K."/>
            <person name="Lane K.R."/>
            <person name="Thomas B.C."/>
            <person name="Pan C."/>
            <person name="Northen T.R."/>
            <person name="Banfield J.F."/>
        </authorList>
    </citation>
    <scope>NUCLEOTIDE SEQUENCE [LARGE SCALE GENOMIC DNA]</scope>
    <source>
        <strain evidence="8">NP_5</strain>
    </source>
</reference>
<dbReference type="InterPro" id="IPR005151">
    <property type="entry name" value="Tail-specific_protease"/>
</dbReference>
<dbReference type="PROSITE" id="PS50106">
    <property type="entry name" value="PDZ"/>
    <property type="match status" value="1"/>
</dbReference>
<feature type="domain" description="PDZ" evidence="7">
    <location>
        <begin position="147"/>
        <end position="206"/>
    </location>
</feature>
<evidence type="ECO:0000256" key="1">
    <source>
        <dbReference type="ARBA" id="ARBA00009179"/>
    </source>
</evidence>
<dbReference type="GO" id="GO:0004175">
    <property type="term" value="F:endopeptidase activity"/>
    <property type="evidence" value="ECO:0007669"/>
    <property type="project" value="TreeGrafter"/>
</dbReference>
<accession>A0A537LIF8</accession>
<dbReference type="AlphaFoldDB" id="A0A537LIF8"/>
<evidence type="ECO:0000256" key="2">
    <source>
        <dbReference type="ARBA" id="ARBA00022670"/>
    </source>
</evidence>
<dbReference type="InterPro" id="IPR001478">
    <property type="entry name" value="PDZ"/>
</dbReference>
<feature type="region of interest" description="Disordered" evidence="6">
    <location>
        <begin position="1"/>
        <end position="47"/>
    </location>
</feature>
<dbReference type="SUPFAM" id="SSF52096">
    <property type="entry name" value="ClpP/crotonase"/>
    <property type="match status" value="1"/>
</dbReference>